<name>A0ABQ8SEB4_PERAM</name>
<proteinExistence type="predicted"/>
<dbReference type="Proteomes" id="UP001148838">
    <property type="component" value="Unassembled WGS sequence"/>
</dbReference>
<gene>
    <name evidence="2" type="ORF">ANN_20650</name>
</gene>
<feature type="domain" description="MADF" evidence="1">
    <location>
        <begin position="298"/>
        <end position="338"/>
    </location>
</feature>
<protein>
    <recommendedName>
        <fullName evidence="1">MADF domain-containing protein</fullName>
    </recommendedName>
</protein>
<evidence type="ECO:0000259" key="1">
    <source>
        <dbReference type="Pfam" id="PF10545"/>
    </source>
</evidence>
<dbReference type="EMBL" id="JAJSOF020000029">
    <property type="protein sequence ID" value="KAJ4432036.1"/>
    <property type="molecule type" value="Genomic_DNA"/>
</dbReference>
<keyword evidence="3" id="KW-1185">Reference proteome</keyword>
<comment type="caution">
    <text evidence="2">The sequence shown here is derived from an EMBL/GenBank/DDBJ whole genome shotgun (WGS) entry which is preliminary data.</text>
</comment>
<evidence type="ECO:0000313" key="3">
    <source>
        <dbReference type="Proteomes" id="UP001148838"/>
    </source>
</evidence>
<dbReference type="Pfam" id="PF10545">
    <property type="entry name" value="MADF_DNA_bdg"/>
    <property type="match status" value="1"/>
</dbReference>
<accession>A0ABQ8SEB4</accession>
<organism evidence="2 3">
    <name type="scientific">Periplaneta americana</name>
    <name type="common">American cockroach</name>
    <name type="synonym">Blatta americana</name>
    <dbReference type="NCBI Taxonomy" id="6978"/>
    <lineage>
        <taxon>Eukaryota</taxon>
        <taxon>Metazoa</taxon>
        <taxon>Ecdysozoa</taxon>
        <taxon>Arthropoda</taxon>
        <taxon>Hexapoda</taxon>
        <taxon>Insecta</taxon>
        <taxon>Pterygota</taxon>
        <taxon>Neoptera</taxon>
        <taxon>Polyneoptera</taxon>
        <taxon>Dictyoptera</taxon>
        <taxon>Blattodea</taxon>
        <taxon>Blattoidea</taxon>
        <taxon>Blattidae</taxon>
        <taxon>Blattinae</taxon>
        <taxon>Periplaneta</taxon>
    </lineage>
</organism>
<sequence>MCHGSMYAVMWLADEPREFNLPTLPQRCITCEAEKLPSKYGVHSEEYVPIRTYHRTPVVEGDRKRCFRFSKEKSTGRQIHKEATLRKKYVQHAYEKCLREVKCKLQNEKIRISIDESVDSVGRHVANVVVAALSAECCCRPYLLMSEVLERVNYSTICELFDSAMELLWPSCVQFKMCYYAASYMKKSAKFLETRYPNMIHLTCLAHAYHSSLQRINTADKNSIKHITMRVSLFQIITPGIPLPPQPVLTRSGTWLDAVNYYAEHYGKIMEQENCDITYALFCSVLCIMEQVSFDEVLILSVEENPHVYDKRRASYKDEKMKENTWLSIAASLNTDRNGDLGGAEEMVSDVFYSNHCRKDATSADLNLFVGL</sequence>
<dbReference type="InterPro" id="IPR006578">
    <property type="entry name" value="MADF-dom"/>
</dbReference>
<evidence type="ECO:0000313" key="2">
    <source>
        <dbReference type="EMBL" id="KAJ4432036.1"/>
    </source>
</evidence>
<reference evidence="2 3" key="1">
    <citation type="journal article" date="2022" name="Allergy">
        <title>Genome assembly and annotation of Periplaneta americana reveal a comprehensive cockroach allergen profile.</title>
        <authorList>
            <person name="Wang L."/>
            <person name="Xiong Q."/>
            <person name="Saelim N."/>
            <person name="Wang L."/>
            <person name="Nong W."/>
            <person name="Wan A.T."/>
            <person name="Shi M."/>
            <person name="Liu X."/>
            <person name="Cao Q."/>
            <person name="Hui J.H.L."/>
            <person name="Sookrung N."/>
            <person name="Leung T.F."/>
            <person name="Tungtrongchitr A."/>
            <person name="Tsui S.K.W."/>
        </authorList>
    </citation>
    <scope>NUCLEOTIDE SEQUENCE [LARGE SCALE GENOMIC DNA]</scope>
    <source>
        <strain evidence="2">PWHHKU_190912</strain>
    </source>
</reference>